<organism evidence="5 6">
    <name type="scientific">Alkaliphilus flagellatus</name>
    <dbReference type="NCBI Taxonomy" id="2841507"/>
    <lineage>
        <taxon>Bacteria</taxon>
        <taxon>Bacillati</taxon>
        <taxon>Bacillota</taxon>
        <taxon>Clostridia</taxon>
        <taxon>Peptostreptococcales</taxon>
        <taxon>Natronincolaceae</taxon>
        <taxon>Alkaliphilus</taxon>
    </lineage>
</organism>
<dbReference type="CDD" id="cd07377">
    <property type="entry name" value="WHTH_GntR"/>
    <property type="match status" value="1"/>
</dbReference>
<dbReference type="Pfam" id="PF07729">
    <property type="entry name" value="FCD"/>
    <property type="match status" value="1"/>
</dbReference>
<dbReference type="InterPro" id="IPR000524">
    <property type="entry name" value="Tscrpt_reg_HTH_GntR"/>
</dbReference>
<dbReference type="Proteomes" id="UP000779508">
    <property type="component" value="Unassembled WGS sequence"/>
</dbReference>
<evidence type="ECO:0000259" key="4">
    <source>
        <dbReference type="PROSITE" id="PS50949"/>
    </source>
</evidence>
<evidence type="ECO:0000313" key="5">
    <source>
        <dbReference type="EMBL" id="MBU5676440.1"/>
    </source>
</evidence>
<comment type="caution">
    <text evidence="5">The sequence shown here is derived from an EMBL/GenBank/DDBJ whole genome shotgun (WGS) entry which is preliminary data.</text>
</comment>
<evidence type="ECO:0000313" key="6">
    <source>
        <dbReference type="Proteomes" id="UP000779508"/>
    </source>
</evidence>
<accession>A0ABS6G4V4</accession>
<dbReference type="SMART" id="SM00345">
    <property type="entry name" value="HTH_GNTR"/>
    <property type="match status" value="1"/>
</dbReference>
<dbReference type="Pfam" id="PF00392">
    <property type="entry name" value="GntR"/>
    <property type="match status" value="1"/>
</dbReference>
<dbReference type="SMART" id="SM00895">
    <property type="entry name" value="FCD"/>
    <property type="match status" value="1"/>
</dbReference>
<evidence type="ECO:0000256" key="2">
    <source>
        <dbReference type="ARBA" id="ARBA00023125"/>
    </source>
</evidence>
<evidence type="ECO:0000256" key="3">
    <source>
        <dbReference type="ARBA" id="ARBA00023163"/>
    </source>
</evidence>
<proteinExistence type="predicted"/>
<sequence>MERRKTMPEIIVERLKEAIINGELKGGQQLKQDEIAKSFNASMIPVREALRILEVQGLVKFYPNKGAIVSELSVEEVEEIFDIRIMLEKGALVYAIDNLDNKDIEYAEYILRKMDDLEDEEHLSELNLEFHNVLYNASKKEILLGLISDMHIKVERYMRIYLLNMGFHQASQYEHYEILEACKNKDKDLATRLLEQHMESAKQSLVTFLRS</sequence>
<evidence type="ECO:0000256" key="1">
    <source>
        <dbReference type="ARBA" id="ARBA00023015"/>
    </source>
</evidence>
<dbReference type="InterPro" id="IPR011711">
    <property type="entry name" value="GntR_C"/>
</dbReference>
<gene>
    <name evidence="5" type="ORF">KQI88_08430</name>
</gene>
<keyword evidence="1" id="KW-0805">Transcription regulation</keyword>
<name>A0ABS6G4V4_9FIRM</name>
<dbReference type="EMBL" id="JAHLQK010000003">
    <property type="protein sequence ID" value="MBU5676440.1"/>
    <property type="molecule type" value="Genomic_DNA"/>
</dbReference>
<dbReference type="PANTHER" id="PTHR43537:SF41">
    <property type="entry name" value="TRANSCRIPTIONAL REGULATORY PROTEIN"/>
    <property type="match status" value="1"/>
</dbReference>
<reference evidence="5 6" key="1">
    <citation type="submission" date="2021-06" db="EMBL/GenBank/DDBJ databases">
        <authorList>
            <person name="Sun Q."/>
            <person name="Li D."/>
        </authorList>
    </citation>
    <scope>NUCLEOTIDE SEQUENCE [LARGE SCALE GENOMIC DNA]</scope>
    <source>
        <strain evidence="5 6">MSJ-5</strain>
    </source>
</reference>
<protein>
    <submittedName>
        <fullName evidence="5">GntR family transcriptional regulator</fullName>
    </submittedName>
</protein>
<dbReference type="PROSITE" id="PS50949">
    <property type="entry name" value="HTH_GNTR"/>
    <property type="match status" value="1"/>
</dbReference>
<keyword evidence="3" id="KW-0804">Transcription</keyword>
<keyword evidence="2" id="KW-0238">DNA-binding</keyword>
<feature type="domain" description="HTH gntR-type" evidence="4">
    <location>
        <begin position="5"/>
        <end position="72"/>
    </location>
</feature>
<keyword evidence="6" id="KW-1185">Reference proteome</keyword>
<dbReference type="PANTHER" id="PTHR43537">
    <property type="entry name" value="TRANSCRIPTIONAL REGULATOR, GNTR FAMILY"/>
    <property type="match status" value="1"/>
</dbReference>
<dbReference type="RefSeq" id="WP_216416210.1">
    <property type="nucleotide sequence ID" value="NZ_JAHLQK010000003.1"/>
</dbReference>